<gene>
    <name evidence="2" type="ORF">RTCCBAU85039_4712</name>
    <name evidence="3" type="ORF">SAMN05216228_101328</name>
</gene>
<dbReference type="GO" id="GO:0022904">
    <property type="term" value="P:respiratory electron transport chain"/>
    <property type="evidence" value="ECO:0007669"/>
    <property type="project" value="InterPro"/>
</dbReference>
<name>A0A1H8MRQ6_9HYPH</name>
<dbReference type="Proteomes" id="UP000198939">
    <property type="component" value="Unassembled WGS sequence"/>
</dbReference>
<dbReference type="STRING" id="501024.RTCCBAU85039_4712"/>
<reference evidence="2" key="1">
    <citation type="submission" date="2016-10" db="EMBL/GenBank/DDBJ databases">
        <authorList>
            <person name="de Groot N.N."/>
        </authorList>
    </citation>
    <scope>NUCLEOTIDE SEQUENCE [LARGE SCALE GENOMIC DNA]</scope>
    <source>
        <strain evidence="2">CCBAU85039</strain>
    </source>
</reference>
<reference evidence="4" key="2">
    <citation type="submission" date="2016-10" db="EMBL/GenBank/DDBJ databases">
        <authorList>
            <person name="Wibberg D."/>
        </authorList>
    </citation>
    <scope>NUCLEOTIDE SEQUENCE [LARGE SCALE GENOMIC DNA]</scope>
</reference>
<evidence type="ECO:0000256" key="1">
    <source>
        <dbReference type="SAM" id="Phobius"/>
    </source>
</evidence>
<dbReference type="SUPFAM" id="SSF81342">
    <property type="entry name" value="Transmembrane di-heme cytochromes"/>
    <property type="match status" value="1"/>
</dbReference>
<dbReference type="Gene3D" id="1.20.950.20">
    <property type="entry name" value="Transmembrane di-heme cytochromes, Chain C"/>
    <property type="match status" value="1"/>
</dbReference>
<evidence type="ECO:0000313" key="3">
    <source>
        <dbReference type="EMBL" id="SEO20017.1"/>
    </source>
</evidence>
<sequence>MARIDSGRETGHTLIYRHSLTVRLSHWVNVLSLTVLLFSGLQIFNAHPALYWGQYGADNDPSFISMEAVEDGNQVKGLTHSVLSPSTRPASLVSRLLMARRQQGVFQAGSPFQATKTCRPADAGISFLPGCSSSTALSISSMAWPAGISAVISLQPAMN</sequence>
<evidence type="ECO:0000313" key="4">
    <source>
        <dbReference type="Proteomes" id="UP000183063"/>
    </source>
</evidence>
<protein>
    <submittedName>
        <fullName evidence="2 3">Cytochrome b561</fullName>
    </submittedName>
</protein>
<dbReference type="AlphaFoldDB" id="A0A1H8MRQ6"/>
<accession>A0A1H8MRQ6</accession>
<organism evidence="2 4">
    <name type="scientific">Rhizobium tibeticum</name>
    <dbReference type="NCBI Taxonomy" id="501024"/>
    <lineage>
        <taxon>Bacteria</taxon>
        <taxon>Pseudomonadati</taxon>
        <taxon>Pseudomonadota</taxon>
        <taxon>Alphaproteobacteria</taxon>
        <taxon>Hyphomicrobiales</taxon>
        <taxon>Rhizobiaceae</taxon>
        <taxon>Rhizobium/Agrobacterium group</taxon>
        <taxon>Rhizobium</taxon>
    </lineage>
</organism>
<keyword evidence="1" id="KW-1133">Transmembrane helix</keyword>
<dbReference type="EMBL" id="FNXB01000031">
    <property type="protein sequence ID" value="SEI11718.1"/>
    <property type="molecule type" value="Genomic_DNA"/>
</dbReference>
<reference evidence="3 5" key="3">
    <citation type="submission" date="2016-10" db="EMBL/GenBank/DDBJ databases">
        <authorList>
            <person name="Varghese N."/>
            <person name="Submissions S."/>
        </authorList>
    </citation>
    <scope>NUCLEOTIDE SEQUENCE [LARGE SCALE GENOMIC DNA]</scope>
    <source>
        <strain evidence="3 5">CGMCC 1.7071</strain>
    </source>
</reference>
<evidence type="ECO:0000313" key="2">
    <source>
        <dbReference type="EMBL" id="SEI11718.1"/>
    </source>
</evidence>
<keyword evidence="1" id="KW-0472">Membrane</keyword>
<dbReference type="GO" id="GO:0016020">
    <property type="term" value="C:membrane"/>
    <property type="evidence" value="ECO:0007669"/>
    <property type="project" value="InterPro"/>
</dbReference>
<dbReference type="EMBL" id="FOCV01000013">
    <property type="protein sequence ID" value="SEO20017.1"/>
    <property type="molecule type" value="Genomic_DNA"/>
</dbReference>
<feature type="transmembrane region" description="Helical" evidence="1">
    <location>
        <begin position="24"/>
        <end position="44"/>
    </location>
</feature>
<proteinExistence type="predicted"/>
<keyword evidence="5" id="KW-1185">Reference proteome</keyword>
<dbReference type="InterPro" id="IPR016174">
    <property type="entry name" value="Di-haem_cyt_TM"/>
</dbReference>
<dbReference type="Proteomes" id="UP000183063">
    <property type="component" value="Unassembled WGS sequence"/>
</dbReference>
<evidence type="ECO:0000313" key="5">
    <source>
        <dbReference type="Proteomes" id="UP000198939"/>
    </source>
</evidence>
<keyword evidence="1" id="KW-0812">Transmembrane</keyword>